<protein>
    <submittedName>
        <fullName evidence="2">Putative Smr domain DNA binding protein</fullName>
    </submittedName>
</protein>
<dbReference type="PROSITE" id="PS50828">
    <property type="entry name" value="SMR"/>
    <property type="match status" value="1"/>
</dbReference>
<evidence type="ECO:0000313" key="3">
    <source>
        <dbReference type="Proteomes" id="UP000198651"/>
    </source>
</evidence>
<dbReference type="OrthoDB" id="9808881at2"/>
<organism evidence="2 3">
    <name type="scientific">Candidatus Ichthyocystis hellenicum</name>
    <dbReference type="NCBI Taxonomy" id="1561003"/>
    <lineage>
        <taxon>Bacteria</taxon>
        <taxon>Pseudomonadati</taxon>
        <taxon>Pseudomonadota</taxon>
        <taxon>Betaproteobacteria</taxon>
        <taxon>Burkholderiales</taxon>
        <taxon>Candidatus Ichthyocystis</taxon>
    </lineage>
</organism>
<name>A0A0S4M1R3_9BURK</name>
<evidence type="ECO:0000259" key="1">
    <source>
        <dbReference type="PROSITE" id="PS50828"/>
    </source>
</evidence>
<dbReference type="SUPFAM" id="SSF160443">
    <property type="entry name" value="SMR domain-like"/>
    <property type="match status" value="1"/>
</dbReference>
<dbReference type="RefSeq" id="WP_141663192.1">
    <property type="nucleotide sequence ID" value="NZ_LN906597.1"/>
</dbReference>
<accession>A0A0S4M1R3</accession>
<proteinExistence type="predicted"/>
<dbReference type="Gene3D" id="3.30.1370.110">
    <property type="match status" value="1"/>
</dbReference>
<dbReference type="PANTHER" id="PTHR35562">
    <property type="entry name" value="DNA ENDONUCLEASE SMRA-RELATED"/>
    <property type="match status" value="1"/>
</dbReference>
<dbReference type="STRING" id="1561003.Ark11_0895"/>
<reference evidence="3" key="1">
    <citation type="submission" date="2015-11" db="EMBL/GenBank/DDBJ databases">
        <authorList>
            <person name="Seth-Smith H.M.B."/>
        </authorList>
    </citation>
    <scope>NUCLEOTIDE SEQUENCE [LARGE SCALE GENOMIC DNA]</scope>
    <source>
        <strain evidence="3">2013Ark11</strain>
    </source>
</reference>
<feature type="domain" description="Smr" evidence="1">
    <location>
        <begin position="113"/>
        <end position="192"/>
    </location>
</feature>
<dbReference type="SMART" id="SM00463">
    <property type="entry name" value="SMR"/>
    <property type="match status" value="1"/>
</dbReference>
<evidence type="ECO:0000313" key="2">
    <source>
        <dbReference type="EMBL" id="CUT17717.1"/>
    </source>
</evidence>
<dbReference type="EMBL" id="LN906597">
    <property type="protein sequence ID" value="CUT17717.1"/>
    <property type="molecule type" value="Genomic_DNA"/>
</dbReference>
<dbReference type="InterPro" id="IPR002625">
    <property type="entry name" value="Smr_dom"/>
</dbReference>
<dbReference type="AlphaFoldDB" id="A0A0S4M1R3"/>
<dbReference type="Pfam" id="PF01713">
    <property type="entry name" value="Smr"/>
    <property type="match status" value="1"/>
</dbReference>
<gene>
    <name evidence="2" type="ORF">Ark11_0895</name>
</gene>
<sequence>MYGCSGCGIFLGHVERAVGTDKYGNDSEKMSALFPDVEPLKVDDYYYENEYENGTGTHVIGIIKDKETHEPISYKFSEEYYSEEEVGDFRRDDVPTKTIKNLRRCQWPVERTIDLHGLTRTEATIKLARFMAKSTEEKCRCLMIIHGRGRQGQSPLRSIVRRGLKMNTHSVLAFCSAPPKLGGSGATLVLLKKYNHCR</sequence>
<dbReference type="InterPro" id="IPR036063">
    <property type="entry name" value="Smr_dom_sf"/>
</dbReference>
<dbReference type="PANTHER" id="PTHR35562:SF2">
    <property type="entry name" value="DNA ENDONUCLEASE SMRA-RELATED"/>
    <property type="match status" value="1"/>
</dbReference>
<keyword evidence="3" id="KW-1185">Reference proteome</keyword>
<dbReference type="Proteomes" id="UP000198651">
    <property type="component" value="Chromosome I"/>
</dbReference>